<proteinExistence type="predicted"/>
<dbReference type="PROSITE" id="PS00409">
    <property type="entry name" value="PROKAR_NTER_METHYL"/>
    <property type="match status" value="1"/>
</dbReference>
<dbReference type="EMBL" id="BAABFC010000013">
    <property type="protein sequence ID" value="GAA4500018.1"/>
    <property type="molecule type" value="Genomic_DNA"/>
</dbReference>
<name>A0ABP8QAG4_9GAMM</name>
<protein>
    <submittedName>
        <fullName evidence="1">Type IV pilin</fullName>
    </submittedName>
</protein>
<dbReference type="PIRSF" id="PIRSF004525">
    <property type="entry name" value="Pilin_peptidase-dep_B_prd"/>
    <property type="match status" value="1"/>
</dbReference>
<organism evidence="1 2">
    <name type="scientific">Pseudaeromonas paramecii</name>
    <dbReference type="NCBI Taxonomy" id="2138166"/>
    <lineage>
        <taxon>Bacteria</taxon>
        <taxon>Pseudomonadati</taxon>
        <taxon>Pseudomonadota</taxon>
        <taxon>Gammaproteobacteria</taxon>
        <taxon>Aeromonadales</taxon>
        <taxon>Aeromonadaceae</taxon>
        <taxon>Pseudaeromonas</taxon>
    </lineage>
</organism>
<dbReference type="NCBIfam" id="TIGR02532">
    <property type="entry name" value="IV_pilin_GFxxxE"/>
    <property type="match status" value="1"/>
</dbReference>
<keyword evidence="2" id="KW-1185">Reference proteome</keyword>
<evidence type="ECO:0000313" key="2">
    <source>
        <dbReference type="Proteomes" id="UP001501321"/>
    </source>
</evidence>
<sequence>MFVSNKGFSLVEMLVALVAGLLVAAAVTALYAAVIRANSTSVQLSMLNQDLQATLNIVARDIQRAGFKADAAQILARNTSGQPIDASGNVVTSLDRSAMFSAFTLDASAAMTTTPRDLQRLSVAAPLFDCVLLSYDANENGAIAGTDEIMGYRFNQSQQEVEFHNWDNAAQQSCTATGWSALAGGESSTQITGLTFLLDPASGATDTGQRTLVLTITGQHKQNSQLQLELQRRVRLRNDQF</sequence>
<dbReference type="Proteomes" id="UP001501321">
    <property type="component" value="Unassembled WGS sequence"/>
</dbReference>
<dbReference type="InterPro" id="IPR016419">
    <property type="entry name" value="Prepilin_Pept-dep_B_prd"/>
</dbReference>
<gene>
    <name evidence="1" type="ORF">GCM10023095_21080</name>
</gene>
<reference evidence="2" key="1">
    <citation type="journal article" date="2019" name="Int. J. Syst. Evol. Microbiol.">
        <title>The Global Catalogue of Microorganisms (GCM) 10K type strain sequencing project: providing services to taxonomists for standard genome sequencing and annotation.</title>
        <authorList>
            <consortium name="The Broad Institute Genomics Platform"/>
            <consortium name="The Broad Institute Genome Sequencing Center for Infectious Disease"/>
            <person name="Wu L."/>
            <person name="Ma J."/>
        </authorList>
    </citation>
    <scope>NUCLEOTIDE SEQUENCE [LARGE SCALE GENOMIC DNA]</scope>
    <source>
        <strain evidence="2">JCM 32226</strain>
    </source>
</reference>
<evidence type="ECO:0000313" key="1">
    <source>
        <dbReference type="EMBL" id="GAA4500018.1"/>
    </source>
</evidence>
<accession>A0ABP8QAG4</accession>
<dbReference type="InterPro" id="IPR012902">
    <property type="entry name" value="N_methyl_site"/>
</dbReference>
<comment type="caution">
    <text evidence="1">The sequence shown here is derived from an EMBL/GenBank/DDBJ whole genome shotgun (WGS) entry which is preliminary data.</text>
</comment>
<dbReference type="RefSeq" id="WP_345012830.1">
    <property type="nucleotide sequence ID" value="NZ_BAABFC010000013.1"/>
</dbReference>
<dbReference type="Pfam" id="PF07963">
    <property type="entry name" value="N_methyl"/>
    <property type="match status" value="1"/>
</dbReference>